<evidence type="ECO:0000256" key="3">
    <source>
        <dbReference type="SAM" id="Phobius"/>
    </source>
</evidence>
<protein>
    <recommendedName>
        <fullName evidence="5">WSC domain-containing protein</fullName>
    </recommendedName>
</protein>
<organism evidence="6 7">
    <name type="scientific">Rotaria magnacalcarata</name>
    <dbReference type="NCBI Taxonomy" id="392030"/>
    <lineage>
        <taxon>Eukaryota</taxon>
        <taxon>Metazoa</taxon>
        <taxon>Spiralia</taxon>
        <taxon>Gnathifera</taxon>
        <taxon>Rotifera</taxon>
        <taxon>Eurotatoria</taxon>
        <taxon>Bdelloidea</taxon>
        <taxon>Philodinida</taxon>
        <taxon>Philodinidae</taxon>
        <taxon>Rotaria</taxon>
    </lineage>
</organism>
<keyword evidence="1" id="KW-0677">Repeat</keyword>
<feature type="region of interest" description="Disordered" evidence="2">
    <location>
        <begin position="237"/>
        <end position="283"/>
    </location>
</feature>
<feature type="domain" description="WSC" evidence="5">
    <location>
        <begin position="20"/>
        <end position="110"/>
    </location>
</feature>
<dbReference type="InterPro" id="IPR051589">
    <property type="entry name" value="Sialate-O-sulfotransferase"/>
</dbReference>
<feature type="transmembrane region" description="Helical" evidence="3">
    <location>
        <begin position="557"/>
        <end position="582"/>
    </location>
</feature>
<dbReference type="AlphaFoldDB" id="A0A816DEP6"/>
<reference evidence="6" key="1">
    <citation type="submission" date="2021-02" db="EMBL/GenBank/DDBJ databases">
        <authorList>
            <person name="Nowell W R."/>
        </authorList>
    </citation>
    <scope>NUCLEOTIDE SEQUENCE</scope>
</reference>
<feature type="region of interest" description="Disordered" evidence="2">
    <location>
        <begin position="638"/>
        <end position="663"/>
    </location>
</feature>
<gene>
    <name evidence="6" type="ORF">KQP761_LOCUS26695</name>
</gene>
<feature type="compositionally biased region" description="Low complexity" evidence="2">
    <location>
        <begin position="248"/>
        <end position="283"/>
    </location>
</feature>
<keyword evidence="3" id="KW-1133">Transmembrane helix</keyword>
<sequence length="984" mass="108683">MKIIFLLYYSIVQTAITYGKNPYLGCFIDQIGDRDLNIFISDYEQLTPQQCIAACREQNILYAGIQFGNECRCGQHYGKYGQVSDDECTYNCSTSEKCGGDNRNSIYNVFKSIDTTKIDSSCQNNLIGYQGCFDSITLKKGVGVVHSLKECIQRCAIKYDYAGIMNGYLCYCDNHLTRLSSKSNLCNIPCHRSPTDCCGGLYVLSVYNIESYQSSSSINDLSEKLIRVKRAAANSETTYTSAQTTEASSMPSESVTTSSLVNSPTTNNPSATSSRNDLSSMMSSVTSTNSLGLASTSASVVLSTIVSSTDTVSLSLTLTTEPISGSTMSITTGSSAYSSQSTMMTATQQNSPNTSLSFTNSLASSSTNIGIQTTVNSSLPTAVTTQTTSSTTSTGTTVSTTATTNVSASYTISTIIIVPLTQNFTPTDNNTRESVRRGLVRMINLAFTCIANPSNTNCTRTSQRRKRDVCSSGYDVNLLSDFTDVSTSSASRKYEVHYAVVSLCSGGGLVSPIQVKTATDVLSSAQIITALGYNYEGTLIRSTVIGNTQTAGADPKLWIIGAVLGPVGFVLLLIFVFCYLHYKCRPRPANRQLTKNISKAPPVSARSTNYKTMTNEPTQEKSTSEKSIHALTNINPLVGTTATPRRLTPTESEKSSHSTPRYPVSVEMPMDEIRRQNDVERWRNKLRLQEKFQPSSSIQLPGSSVSTIKETNRSDSSQYDNQAFQNDIPIINIQPAEEIISNNSPRRLPPDADIEVGRTKLHRLLDEVPDKADSEESYNPDSEGERQKRRRQRRRMNSISDDRKPLPIDNKHQQIPHVPIIPQVSERPDRSIIHLHYNPYEAGDRAHDLANLPPVEFKRKYSIDEPQNNQQSSRSNPPLFFDDFTIADRATTATDAYASSKRVAKSRVETDREAAMRHNGGRMDQRQHQFNDEEEEEGDPMGMNDYRNEFRTAKKSAVNTKHIISSIHDELQHMTMPSSKDYHA</sequence>
<proteinExistence type="predicted"/>
<evidence type="ECO:0000256" key="1">
    <source>
        <dbReference type="ARBA" id="ARBA00022737"/>
    </source>
</evidence>
<evidence type="ECO:0000313" key="6">
    <source>
        <dbReference type="EMBL" id="CAF1633854.1"/>
    </source>
</evidence>
<dbReference type="PANTHER" id="PTHR45964:SF9">
    <property type="entry name" value="SULFOTRANSFERASE"/>
    <property type="match status" value="1"/>
</dbReference>
<feature type="region of interest" description="Disordered" evidence="2">
    <location>
        <begin position="905"/>
        <end position="941"/>
    </location>
</feature>
<comment type="caution">
    <text evidence="6">The sequence shown here is derived from an EMBL/GenBank/DDBJ whole genome shotgun (WGS) entry which is preliminary data.</text>
</comment>
<feature type="region of interest" description="Disordered" evidence="2">
    <location>
        <begin position="601"/>
        <end position="626"/>
    </location>
</feature>
<feature type="chain" id="PRO_5032514553" description="WSC domain-containing protein" evidence="4">
    <location>
        <begin position="20"/>
        <end position="984"/>
    </location>
</feature>
<name>A0A816DEP6_9BILA</name>
<feature type="compositionally biased region" description="Basic and acidic residues" evidence="2">
    <location>
        <begin position="800"/>
        <end position="812"/>
    </location>
</feature>
<dbReference type="InterPro" id="IPR002889">
    <property type="entry name" value="WSC_carb-bd"/>
</dbReference>
<feature type="compositionally biased region" description="Polar residues" evidence="2">
    <location>
        <begin position="237"/>
        <end position="247"/>
    </location>
</feature>
<feature type="domain" description="WSC" evidence="5">
    <location>
        <begin position="126"/>
        <end position="210"/>
    </location>
</feature>
<evidence type="ECO:0000259" key="5">
    <source>
        <dbReference type="PROSITE" id="PS51212"/>
    </source>
</evidence>
<feature type="compositionally biased region" description="Polar residues" evidence="2">
    <location>
        <begin position="605"/>
        <end position="617"/>
    </location>
</feature>
<dbReference type="EMBL" id="CAJNOW010014615">
    <property type="protein sequence ID" value="CAF1633854.1"/>
    <property type="molecule type" value="Genomic_DNA"/>
</dbReference>
<dbReference type="PROSITE" id="PS51212">
    <property type="entry name" value="WSC"/>
    <property type="match status" value="2"/>
</dbReference>
<dbReference type="Proteomes" id="UP000663834">
    <property type="component" value="Unassembled WGS sequence"/>
</dbReference>
<feature type="region of interest" description="Disordered" evidence="2">
    <location>
        <begin position="765"/>
        <end position="826"/>
    </location>
</feature>
<dbReference type="Pfam" id="PF01822">
    <property type="entry name" value="WSC"/>
    <property type="match status" value="2"/>
</dbReference>
<dbReference type="SMART" id="SM00321">
    <property type="entry name" value="WSC"/>
    <property type="match status" value="2"/>
</dbReference>
<evidence type="ECO:0000256" key="2">
    <source>
        <dbReference type="SAM" id="MobiDB-lite"/>
    </source>
</evidence>
<evidence type="ECO:0000256" key="4">
    <source>
        <dbReference type="SAM" id="SignalP"/>
    </source>
</evidence>
<keyword evidence="4" id="KW-0732">Signal</keyword>
<keyword evidence="3" id="KW-0812">Transmembrane</keyword>
<evidence type="ECO:0000313" key="7">
    <source>
        <dbReference type="Proteomes" id="UP000663834"/>
    </source>
</evidence>
<feature type="compositionally biased region" description="Basic and acidic residues" evidence="2">
    <location>
        <begin position="906"/>
        <end position="931"/>
    </location>
</feature>
<dbReference type="PANTHER" id="PTHR45964">
    <property type="entry name" value="WSCD FAMILY MEMBER CG9164"/>
    <property type="match status" value="1"/>
</dbReference>
<dbReference type="OrthoDB" id="10043391at2759"/>
<keyword evidence="3" id="KW-0472">Membrane</keyword>
<feature type="signal peptide" evidence="4">
    <location>
        <begin position="1"/>
        <end position="19"/>
    </location>
</feature>
<accession>A0A816DEP6</accession>
<feature type="compositionally biased region" description="Basic and acidic residues" evidence="2">
    <location>
        <begin position="765"/>
        <end position="774"/>
    </location>
</feature>
<feature type="compositionally biased region" description="Basic residues" evidence="2">
    <location>
        <begin position="787"/>
        <end position="796"/>
    </location>
</feature>
<feature type="region of interest" description="Disordered" evidence="2">
    <location>
        <begin position="693"/>
        <end position="720"/>
    </location>
</feature>